<proteinExistence type="inferred from homology"/>
<dbReference type="InterPro" id="IPR016140">
    <property type="entry name" value="Bifunc_inhib/LTP/seed_store"/>
</dbReference>
<feature type="signal peptide" evidence="6">
    <location>
        <begin position="1"/>
        <end position="24"/>
    </location>
</feature>
<dbReference type="AlphaFoldDB" id="A0A978VZZ4"/>
<dbReference type="PRINTS" id="PR00382">
    <property type="entry name" value="LIPIDTRNSFER"/>
</dbReference>
<dbReference type="Pfam" id="PF00234">
    <property type="entry name" value="Tryp_alpha_amyl"/>
    <property type="match status" value="1"/>
</dbReference>
<dbReference type="GO" id="GO:0006869">
    <property type="term" value="P:lipid transport"/>
    <property type="evidence" value="ECO:0007669"/>
    <property type="project" value="InterPro"/>
</dbReference>
<reference evidence="8" key="1">
    <citation type="journal article" date="2021" name="Front. Plant Sci.">
        <title>Chromosome-Scale Genome Assembly for Chinese Sour Jujube and Insights Into Its Genome Evolution and Domestication Signature.</title>
        <authorList>
            <person name="Shen L.-Y."/>
            <person name="Luo H."/>
            <person name="Wang X.-L."/>
            <person name="Wang X.-M."/>
            <person name="Qiu X.-J."/>
            <person name="Liu H."/>
            <person name="Zhou S.-S."/>
            <person name="Jia K.-H."/>
            <person name="Nie S."/>
            <person name="Bao Y.-T."/>
            <person name="Zhang R.-G."/>
            <person name="Yun Q.-Z."/>
            <person name="Chai Y.-H."/>
            <person name="Lu J.-Y."/>
            <person name="Li Y."/>
            <person name="Zhao S.-W."/>
            <person name="Mao J.-F."/>
            <person name="Jia S.-G."/>
            <person name="Mao Y.-M."/>
        </authorList>
    </citation>
    <scope>NUCLEOTIDE SEQUENCE</scope>
    <source>
        <strain evidence="8">AT0</strain>
        <tissue evidence="8">Leaf</tissue>
    </source>
</reference>
<evidence type="ECO:0000313" key="8">
    <source>
        <dbReference type="EMBL" id="KAH7545278.1"/>
    </source>
</evidence>
<protein>
    <recommendedName>
        <fullName evidence="7">Bifunctional inhibitor/plant lipid transfer protein/seed storage helical domain-containing protein</fullName>
    </recommendedName>
</protein>
<feature type="domain" description="Bifunctional inhibitor/plant lipid transfer protein/seed storage helical" evidence="7">
    <location>
        <begin position="34"/>
        <end position="120"/>
    </location>
</feature>
<gene>
    <name evidence="8" type="ORF">FEM48_Zijuj01G0076700</name>
</gene>
<dbReference type="OrthoDB" id="1876592at2759"/>
<comment type="similarity">
    <text evidence="2">Belongs to the plant LTP family.</text>
</comment>
<keyword evidence="3" id="KW-0813">Transport</keyword>
<dbReference type="PROSITE" id="PS00597">
    <property type="entry name" value="PLANT_LTP"/>
    <property type="match status" value="1"/>
</dbReference>
<evidence type="ECO:0000256" key="3">
    <source>
        <dbReference type="ARBA" id="ARBA00022448"/>
    </source>
</evidence>
<sequence>MEKKKVTLMVWSILCLGLAIMVLGRSAPENDITCQQALTDLLPCTPFLKADAGADQPGVPCCLGVQTVFQAANTTQIRRDLCGCFKKAAVVLGVNPERAKQIPTLCNIALTIPIDPSIDCSTINN</sequence>
<keyword evidence="5" id="KW-1015">Disulfide bond</keyword>
<dbReference type="EMBL" id="JAEACU010000001">
    <property type="protein sequence ID" value="KAH7545278.1"/>
    <property type="molecule type" value="Genomic_DNA"/>
</dbReference>
<comment type="function">
    <text evidence="1">Plant non-specific lipid-transfer proteins transfer phospholipids as well as galactolipids across membranes. May play a role in wax or cutin deposition in the cell walls of expanding epidermal cells and certain secretory tissues.</text>
</comment>
<dbReference type="PANTHER" id="PTHR33076">
    <property type="entry name" value="NON-SPECIFIC LIPID-TRANSFER PROTEIN 2-RELATED"/>
    <property type="match status" value="1"/>
</dbReference>
<dbReference type="InterPro" id="IPR000528">
    <property type="entry name" value="Plant_nsLTP"/>
</dbReference>
<dbReference type="Proteomes" id="UP000813462">
    <property type="component" value="Unassembled WGS sequence"/>
</dbReference>
<dbReference type="Gene3D" id="1.10.110.10">
    <property type="entry name" value="Plant lipid-transfer and hydrophobic proteins"/>
    <property type="match status" value="1"/>
</dbReference>
<keyword evidence="4" id="KW-0446">Lipid-binding</keyword>
<evidence type="ECO:0000313" key="9">
    <source>
        <dbReference type="Proteomes" id="UP000813462"/>
    </source>
</evidence>
<dbReference type="GO" id="GO:0008289">
    <property type="term" value="F:lipid binding"/>
    <property type="evidence" value="ECO:0007669"/>
    <property type="project" value="UniProtKB-KW"/>
</dbReference>
<organism evidence="8 9">
    <name type="scientific">Ziziphus jujuba var. spinosa</name>
    <dbReference type="NCBI Taxonomy" id="714518"/>
    <lineage>
        <taxon>Eukaryota</taxon>
        <taxon>Viridiplantae</taxon>
        <taxon>Streptophyta</taxon>
        <taxon>Embryophyta</taxon>
        <taxon>Tracheophyta</taxon>
        <taxon>Spermatophyta</taxon>
        <taxon>Magnoliopsida</taxon>
        <taxon>eudicotyledons</taxon>
        <taxon>Gunneridae</taxon>
        <taxon>Pentapetalae</taxon>
        <taxon>rosids</taxon>
        <taxon>fabids</taxon>
        <taxon>Rosales</taxon>
        <taxon>Rhamnaceae</taxon>
        <taxon>Paliureae</taxon>
        <taxon>Ziziphus</taxon>
    </lineage>
</organism>
<evidence type="ECO:0000256" key="5">
    <source>
        <dbReference type="ARBA" id="ARBA00023157"/>
    </source>
</evidence>
<keyword evidence="6" id="KW-0732">Signal</keyword>
<feature type="chain" id="PRO_5037813895" description="Bifunctional inhibitor/plant lipid transfer protein/seed storage helical domain-containing protein" evidence="6">
    <location>
        <begin position="25"/>
        <end position="125"/>
    </location>
</feature>
<comment type="caution">
    <text evidence="8">The sequence shown here is derived from an EMBL/GenBank/DDBJ whole genome shotgun (WGS) entry which is preliminary data.</text>
</comment>
<dbReference type="InterPro" id="IPR036312">
    <property type="entry name" value="Bifun_inhib/LTP/seed_sf"/>
</dbReference>
<evidence type="ECO:0000256" key="6">
    <source>
        <dbReference type="SAM" id="SignalP"/>
    </source>
</evidence>
<evidence type="ECO:0000256" key="4">
    <source>
        <dbReference type="ARBA" id="ARBA00023121"/>
    </source>
</evidence>
<accession>A0A978VZZ4</accession>
<name>A0A978VZZ4_ZIZJJ</name>
<dbReference type="CDD" id="cd01960">
    <property type="entry name" value="nsLTP1"/>
    <property type="match status" value="1"/>
</dbReference>
<evidence type="ECO:0000259" key="7">
    <source>
        <dbReference type="Pfam" id="PF00234"/>
    </source>
</evidence>
<evidence type="ECO:0000256" key="2">
    <source>
        <dbReference type="ARBA" id="ARBA00009748"/>
    </source>
</evidence>
<evidence type="ECO:0000256" key="1">
    <source>
        <dbReference type="ARBA" id="ARBA00003211"/>
    </source>
</evidence>
<dbReference type="SUPFAM" id="SSF47699">
    <property type="entry name" value="Bifunctional inhibitor/lipid-transfer protein/seed storage 2S albumin"/>
    <property type="match status" value="1"/>
</dbReference>